<dbReference type="STRING" id="376489.A5892_11270"/>
<accession>A0A172YFS8</accession>
<keyword evidence="1" id="KW-0732">Signal</keyword>
<dbReference type="Gene3D" id="3.40.190.10">
    <property type="entry name" value="Periplasmic binding protein-like II"/>
    <property type="match status" value="1"/>
</dbReference>
<dbReference type="Pfam" id="PF00496">
    <property type="entry name" value="SBP_bac_5"/>
    <property type="match status" value="1"/>
</dbReference>
<proteinExistence type="predicted"/>
<dbReference type="RefSeq" id="WP_064122883.1">
    <property type="nucleotide sequence ID" value="NZ_CP015243.1"/>
</dbReference>
<dbReference type="GO" id="GO:0030288">
    <property type="term" value="C:outer membrane-bounded periplasmic space"/>
    <property type="evidence" value="ECO:0007669"/>
    <property type="project" value="UniProtKB-ARBA"/>
</dbReference>
<reference evidence="3 4" key="1">
    <citation type="submission" date="2016-04" db="EMBL/GenBank/DDBJ databases">
        <title>Complete Genome Sequence of Halotalea alkalilenta IHB B 13600.</title>
        <authorList>
            <person name="Swarnkar M.K."/>
            <person name="Sharma A."/>
            <person name="Kaushal K."/>
            <person name="Soni R."/>
            <person name="Rana S."/>
            <person name="Singh A.K."/>
            <person name="Gulati A."/>
        </authorList>
    </citation>
    <scope>NUCLEOTIDE SEQUENCE [LARGE SCALE GENOMIC DNA]</scope>
    <source>
        <strain evidence="3 4">IHB B 13600</strain>
    </source>
</reference>
<evidence type="ECO:0000313" key="3">
    <source>
        <dbReference type="EMBL" id="ANF57966.1"/>
    </source>
</evidence>
<dbReference type="CDD" id="cd08512">
    <property type="entry name" value="PBP2_NikA_DppA_OppA_like_7"/>
    <property type="match status" value="1"/>
</dbReference>
<feature type="signal peptide" evidence="1">
    <location>
        <begin position="1"/>
        <end position="31"/>
    </location>
</feature>
<dbReference type="EMBL" id="CP015243">
    <property type="protein sequence ID" value="ANF57966.1"/>
    <property type="molecule type" value="Genomic_DNA"/>
</dbReference>
<organism evidence="3 4">
    <name type="scientific">Halotalea alkalilenta</name>
    <dbReference type="NCBI Taxonomy" id="376489"/>
    <lineage>
        <taxon>Bacteria</taxon>
        <taxon>Pseudomonadati</taxon>
        <taxon>Pseudomonadota</taxon>
        <taxon>Gammaproteobacteria</taxon>
        <taxon>Oceanospirillales</taxon>
        <taxon>Halomonadaceae</taxon>
        <taxon>Halotalea</taxon>
    </lineage>
</organism>
<keyword evidence="4" id="KW-1185">Reference proteome</keyword>
<dbReference type="InterPro" id="IPR039424">
    <property type="entry name" value="SBP_5"/>
</dbReference>
<dbReference type="SUPFAM" id="SSF53850">
    <property type="entry name" value="Periplasmic binding protein-like II"/>
    <property type="match status" value="1"/>
</dbReference>
<dbReference type="GO" id="GO:1904680">
    <property type="term" value="F:peptide transmembrane transporter activity"/>
    <property type="evidence" value="ECO:0007669"/>
    <property type="project" value="TreeGrafter"/>
</dbReference>
<dbReference type="PANTHER" id="PTHR30290:SF34">
    <property type="entry name" value="ABC TRANSPORTER, PERIPLASMIC OLIGO-PEPTIDE BINDING PROTEIN, PUTATIVE-RELATED"/>
    <property type="match status" value="1"/>
</dbReference>
<dbReference type="AlphaFoldDB" id="A0A172YFS8"/>
<dbReference type="Proteomes" id="UP000077875">
    <property type="component" value="Chromosome"/>
</dbReference>
<protein>
    <submittedName>
        <fullName evidence="3">ABC transporter substrate-binding protein</fullName>
    </submittedName>
</protein>
<dbReference type="Gene3D" id="3.90.76.10">
    <property type="entry name" value="Dipeptide-binding Protein, Domain 1"/>
    <property type="match status" value="1"/>
</dbReference>
<evidence type="ECO:0000256" key="1">
    <source>
        <dbReference type="SAM" id="SignalP"/>
    </source>
</evidence>
<dbReference type="GO" id="GO:0043190">
    <property type="term" value="C:ATP-binding cassette (ABC) transporter complex"/>
    <property type="evidence" value="ECO:0007669"/>
    <property type="project" value="InterPro"/>
</dbReference>
<evidence type="ECO:0000313" key="4">
    <source>
        <dbReference type="Proteomes" id="UP000077875"/>
    </source>
</evidence>
<dbReference type="GO" id="GO:0015833">
    <property type="term" value="P:peptide transport"/>
    <property type="evidence" value="ECO:0007669"/>
    <property type="project" value="TreeGrafter"/>
</dbReference>
<sequence length="537" mass="59660">MTIDWGQLRRIQACLVIAATLSMPFAGRALAATPPDTLVQAWAIDDIIGLDPAEAFEISAGEMLGNSYDRLVRLDIDDPSQLVNDLAEEWKVSEDGRTFTFTLRDGMTFASGNPITADDVAWSIQRAVKLDKSPAFILTQFGLTPENVESRARATDARTFVFETDQAYAPSFVLNCLTANVAAVVDRQLVEAEARDGDFGNGWLRTHYAGSGPMTIRDWRPNEILVLERNERYHGEQAKLTRVIYRNVRESATQRLMLQSGDIDVARNLQPNDLDQIANLDTVRVISAPKGTIYYFSLNQKHPELAKPEVREAFKYLVDYDGIQASLIKGIGEIHQNFLPKGMLGASEESPYHLDVDKARSLLAEAGLGDGFSITMDVRNTQPVTGIAESVQQTMAEAGVRLEIIPGDGAQTLTKYRARSHDMYIGQWGVDYWDPHTNADTFASNPDNADDSGVSTLAWRNSWDIPELTQESRAAVLESDTDARIALYDDLQRKVREQGPYVFLFQQTEVAAVANGVQGYRLGPSFDTNYVYNVSKE</sequence>
<feature type="chain" id="PRO_5008004671" evidence="1">
    <location>
        <begin position="32"/>
        <end position="537"/>
    </location>
</feature>
<dbReference type="Gene3D" id="3.10.105.10">
    <property type="entry name" value="Dipeptide-binding Protein, Domain 3"/>
    <property type="match status" value="1"/>
</dbReference>
<feature type="domain" description="Solute-binding protein family 5" evidence="2">
    <location>
        <begin position="82"/>
        <end position="448"/>
    </location>
</feature>
<dbReference type="InterPro" id="IPR000914">
    <property type="entry name" value="SBP_5_dom"/>
</dbReference>
<gene>
    <name evidence="3" type="ORF">A5892_11270</name>
</gene>
<dbReference type="PANTHER" id="PTHR30290">
    <property type="entry name" value="PERIPLASMIC BINDING COMPONENT OF ABC TRANSPORTER"/>
    <property type="match status" value="1"/>
</dbReference>
<name>A0A172YFS8_9GAMM</name>
<dbReference type="KEGG" id="haa:A5892_11270"/>
<dbReference type="PIRSF" id="PIRSF002741">
    <property type="entry name" value="MppA"/>
    <property type="match status" value="1"/>
</dbReference>
<dbReference type="InterPro" id="IPR030678">
    <property type="entry name" value="Peptide/Ni-bd"/>
</dbReference>
<evidence type="ECO:0000259" key="2">
    <source>
        <dbReference type="Pfam" id="PF00496"/>
    </source>
</evidence>